<evidence type="ECO:0000313" key="2">
    <source>
        <dbReference type="EMBL" id="MBU8821882.1"/>
    </source>
</evidence>
<accession>A0ABS6HGT9</accession>
<feature type="region of interest" description="Disordered" evidence="1">
    <location>
        <begin position="53"/>
        <end position="76"/>
    </location>
</feature>
<dbReference type="Proteomes" id="UP000696413">
    <property type="component" value="Unassembled WGS sequence"/>
</dbReference>
<gene>
    <name evidence="2" type="ORF">KL859_03225</name>
</gene>
<protein>
    <submittedName>
        <fullName evidence="2">Uncharacterized protein</fullName>
    </submittedName>
</protein>
<comment type="caution">
    <text evidence="2">The sequence shown here is derived from an EMBL/GenBank/DDBJ whole genome shotgun (WGS) entry which is preliminary data.</text>
</comment>
<evidence type="ECO:0000256" key="1">
    <source>
        <dbReference type="SAM" id="MobiDB-lite"/>
    </source>
</evidence>
<feature type="compositionally biased region" description="Polar residues" evidence="1">
    <location>
        <begin position="61"/>
        <end position="76"/>
    </location>
</feature>
<dbReference type="EMBL" id="JAHBOM010000002">
    <property type="protein sequence ID" value="MBU8821882.1"/>
    <property type="molecule type" value="Genomic_DNA"/>
</dbReference>
<sequence>MVRKVDDRRTLSPLPHGTPVVTVLVTKHPPSAAMVSRILAASSSVGLAPASVRRAAAAVNPQGSRSPAPTTSHGRA</sequence>
<keyword evidence="3" id="KW-1185">Reference proteome</keyword>
<organism evidence="2 3">
    <name type="scientific">Mycolicibacterium goodii</name>
    <name type="common">Mycobacterium goodii</name>
    <dbReference type="NCBI Taxonomy" id="134601"/>
    <lineage>
        <taxon>Bacteria</taxon>
        <taxon>Bacillati</taxon>
        <taxon>Actinomycetota</taxon>
        <taxon>Actinomycetes</taxon>
        <taxon>Mycobacteriales</taxon>
        <taxon>Mycobacteriaceae</taxon>
        <taxon>Mycolicibacterium</taxon>
    </lineage>
</organism>
<dbReference type="RefSeq" id="WP_214394257.1">
    <property type="nucleotide sequence ID" value="NZ_JAHBOL010000008.1"/>
</dbReference>
<proteinExistence type="predicted"/>
<evidence type="ECO:0000313" key="3">
    <source>
        <dbReference type="Proteomes" id="UP000696413"/>
    </source>
</evidence>
<name>A0ABS6HGT9_MYCGD</name>
<reference evidence="2 3" key="1">
    <citation type="submission" date="2021-05" db="EMBL/GenBank/DDBJ databases">
        <title>Draft Genome Sequences of Clinical Respiratory Isolates of Mycobacterium goodii Recovered in Ireland.</title>
        <authorList>
            <person name="Flanagan P.R."/>
            <person name="Mok S."/>
            <person name="Roycroft E."/>
            <person name="Rogers T.R."/>
            <person name="Fitzgibbon M."/>
        </authorList>
    </citation>
    <scope>NUCLEOTIDE SEQUENCE [LARGE SCALE GENOMIC DNA]</scope>
    <source>
        <strain evidence="2 3">14IE55</strain>
    </source>
</reference>